<keyword evidence="2" id="KW-1185">Reference proteome</keyword>
<name>A0A1Z5JD55_FISSO</name>
<evidence type="ECO:0000313" key="1">
    <source>
        <dbReference type="EMBL" id="GAX11899.1"/>
    </source>
</evidence>
<evidence type="ECO:0000313" key="2">
    <source>
        <dbReference type="Proteomes" id="UP000198406"/>
    </source>
</evidence>
<gene>
    <name evidence="1" type="ORF">FisN_17Lu199</name>
</gene>
<accession>A0A1Z5JD55</accession>
<dbReference type="AlphaFoldDB" id="A0A1Z5JD55"/>
<sequence length="76" mass="8746">MRAIFLCATVSFFPRPWPLYLSRFSVPVLCQVSFLILKAKRRASIKSYGVKALMGNGKSHWVTRHMANGTVPYRTW</sequence>
<dbReference type="EMBL" id="BDSP01000046">
    <property type="protein sequence ID" value="GAX11899.1"/>
    <property type="molecule type" value="Genomic_DNA"/>
</dbReference>
<dbReference type="Proteomes" id="UP000198406">
    <property type="component" value="Unassembled WGS sequence"/>
</dbReference>
<proteinExistence type="predicted"/>
<protein>
    <submittedName>
        <fullName evidence="1">Uncharacterized protein</fullName>
    </submittedName>
</protein>
<comment type="caution">
    <text evidence="1">The sequence shown here is derived from an EMBL/GenBank/DDBJ whole genome shotgun (WGS) entry which is preliminary data.</text>
</comment>
<dbReference type="InParanoid" id="A0A1Z5JD55"/>
<reference evidence="1 2" key="1">
    <citation type="journal article" date="2015" name="Plant Cell">
        <title>Oil accumulation by the oleaginous diatom Fistulifera solaris as revealed by the genome and transcriptome.</title>
        <authorList>
            <person name="Tanaka T."/>
            <person name="Maeda Y."/>
            <person name="Veluchamy A."/>
            <person name="Tanaka M."/>
            <person name="Abida H."/>
            <person name="Marechal E."/>
            <person name="Bowler C."/>
            <person name="Muto M."/>
            <person name="Sunaga Y."/>
            <person name="Tanaka M."/>
            <person name="Yoshino T."/>
            <person name="Taniguchi T."/>
            <person name="Fukuda Y."/>
            <person name="Nemoto M."/>
            <person name="Matsumoto M."/>
            <person name="Wong P.S."/>
            <person name="Aburatani S."/>
            <person name="Fujibuchi W."/>
        </authorList>
    </citation>
    <scope>NUCLEOTIDE SEQUENCE [LARGE SCALE GENOMIC DNA]</scope>
    <source>
        <strain evidence="1 2">JPCC DA0580</strain>
    </source>
</reference>
<organism evidence="1 2">
    <name type="scientific">Fistulifera solaris</name>
    <name type="common">Oleaginous diatom</name>
    <dbReference type="NCBI Taxonomy" id="1519565"/>
    <lineage>
        <taxon>Eukaryota</taxon>
        <taxon>Sar</taxon>
        <taxon>Stramenopiles</taxon>
        <taxon>Ochrophyta</taxon>
        <taxon>Bacillariophyta</taxon>
        <taxon>Bacillariophyceae</taxon>
        <taxon>Bacillariophycidae</taxon>
        <taxon>Naviculales</taxon>
        <taxon>Naviculaceae</taxon>
        <taxon>Fistulifera</taxon>
    </lineage>
</organism>